<proteinExistence type="predicted"/>
<protein>
    <recommendedName>
        <fullName evidence="1">Lysophospholipase NTE1-like P-loop domain-containing protein</fullName>
    </recommendedName>
</protein>
<sequence length="65" mass="7688">MQRKADFRLMHWLNSQEDTYQLVIYECDYTATNWTRRCLSQADAIIVVACGDQKPRKAFCLLMNI</sequence>
<keyword evidence="3" id="KW-1185">Reference proteome</keyword>
<dbReference type="AlphaFoldDB" id="A0A8S9ZAU4"/>
<dbReference type="OrthoDB" id="421051at2759"/>
<organism evidence="2 3">
    <name type="scientific">Meloidogyne graminicola</name>
    <dbReference type="NCBI Taxonomy" id="189291"/>
    <lineage>
        <taxon>Eukaryota</taxon>
        <taxon>Metazoa</taxon>
        <taxon>Ecdysozoa</taxon>
        <taxon>Nematoda</taxon>
        <taxon>Chromadorea</taxon>
        <taxon>Rhabditida</taxon>
        <taxon>Tylenchina</taxon>
        <taxon>Tylenchomorpha</taxon>
        <taxon>Tylenchoidea</taxon>
        <taxon>Meloidogynidae</taxon>
        <taxon>Meloidogyninae</taxon>
        <taxon>Meloidogyne</taxon>
    </lineage>
</organism>
<dbReference type="Pfam" id="PF24179">
    <property type="entry name" value="NTE_Ploop"/>
    <property type="match status" value="1"/>
</dbReference>
<evidence type="ECO:0000313" key="2">
    <source>
        <dbReference type="EMBL" id="KAF7623543.1"/>
    </source>
</evidence>
<evidence type="ECO:0000259" key="1">
    <source>
        <dbReference type="Pfam" id="PF24179"/>
    </source>
</evidence>
<evidence type="ECO:0000313" key="3">
    <source>
        <dbReference type="Proteomes" id="UP000605970"/>
    </source>
</evidence>
<feature type="domain" description="Lysophospholipase NTE1-like P-loop" evidence="1">
    <location>
        <begin position="2"/>
        <end position="56"/>
    </location>
</feature>
<dbReference type="InterPro" id="IPR056556">
    <property type="entry name" value="NTE1_P-loop_dom"/>
</dbReference>
<name>A0A8S9ZAU4_9BILA</name>
<reference evidence="2" key="1">
    <citation type="journal article" date="2020" name="Ecol. Evol.">
        <title>Genome structure and content of the rice root-knot nematode (Meloidogyne graminicola).</title>
        <authorList>
            <person name="Phan N.T."/>
            <person name="Danchin E.G.J."/>
            <person name="Klopp C."/>
            <person name="Perfus-Barbeoch L."/>
            <person name="Kozlowski D.K."/>
            <person name="Koutsovoulos G.D."/>
            <person name="Lopez-Roques C."/>
            <person name="Bouchez O."/>
            <person name="Zahm M."/>
            <person name="Besnard G."/>
            <person name="Bellafiore S."/>
        </authorList>
    </citation>
    <scope>NUCLEOTIDE SEQUENCE</scope>
    <source>
        <strain evidence="2">VN-18</strain>
    </source>
</reference>
<dbReference type="EMBL" id="JABEBT010000231">
    <property type="protein sequence ID" value="KAF7623543.1"/>
    <property type="molecule type" value="Genomic_DNA"/>
</dbReference>
<accession>A0A8S9ZAU4</accession>
<dbReference type="Proteomes" id="UP000605970">
    <property type="component" value="Unassembled WGS sequence"/>
</dbReference>
<comment type="caution">
    <text evidence="2">The sequence shown here is derived from an EMBL/GenBank/DDBJ whole genome shotgun (WGS) entry which is preliminary data.</text>
</comment>
<gene>
    <name evidence="2" type="ORF">Mgra_00010166</name>
</gene>